<dbReference type="PANTHER" id="PTHR31470:SF46">
    <property type="entry name" value="ULP1 PROTEASE FAMILY, C-TERMINAL CATALYTIC DOMAIN CONTAINING PROTEIN"/>
    <property type="match status" value="1"/>
</dbReference>
<feature type="compositionally biased region" description="Basic residues" evidence="4">
    <location>
        <begin position="64"/>
        <end position="83"/>
    </location>
</feature>
<evidence type="ECO:0000313" key="7">
    <source>
        <dbReference type="Proteomes" id="UP000224567"/>
    </source>
</evidence>
<dbReference type="SUPFAM" id="SSF54001">
    <property type="entry name" value="Cysteine proteinases"/>
    <property type="match status" value="1"/>
</dbReference>
<feature type="region of interest" description="Disordered" evidence="4">
    <location>
        <begin position="204"/>
        <end position="225"/>
    </location>
</feature>
<dbReference type="Pfam" id="PF02902">
    <property type="entry name" value="Peptidase_C48"/>
    <property type="match status" value="1"/>
</dbReference>
<dbReference type="InterPro" id="IPR003653">
    <property type="entry name" value="Peptidase_C48_C"/>
</dbReference>
<keyword evidence="3" id="KW-0378">Hydrolase</keyword>
<dbReference type="EMBL" id="MLFT02000005">
    <property type="protein sequence ID" value="PHT48340.1"/>
    <property type="molecule type" value="Genomic_DNA"/>
</dbReference>
<organism evidence="6 7">
    <name type="scientific">Capsicum baccatum</name>
    <name type="common">Peruvian pepper</name>
    <dbReference type="NCBI Taxonomy" id="33114"/>
    <lineage>
        <taxon>Eukaryota</taxon>
        <taxon>Viridiplantae</taxon>
        <taxon>Streptophyta</taxon>
        <taxon>Embryophyta</taxon>
        <taxon>Tracheophyta</taxon>
        <taxon>Spermatophyta</taxon>
        <taxon>Magnoliopsida</taxon>
        <taxon>eudicotyledons</taxon>
        <taxon>Gunneridae</taxon>
        <taxon>Pentapetalae</taxon>
        <taxon>asterids</taxon>
        <taxon>lamiids</taxon>
        <taxon>Solanales</taxon>
        <taxon>Solanaceae</taxon>
        <taxon>Solanoideae</taxon>
        <taxon>Capsiceae</taxon>
        <taxon>Capsicum</taxon>
    </lineage>
</organism>
<evidence type="ECO:0000313" key="6">
    <source>
        <dbReference type="EMBL" id="PHT48340.1"/>
    </source>
</evidence>
<keyword evidence="7" id="KW-1185">Reference proteome</keyword>
<feature type="domain" description="Ubiquitin-like protease family profile" evidence="5">
    <location>
        <begin position="425"/>
        <end position="673"/>
    </location>
</feature>
<reference evidence="7" key="2">
    <citation type="journal article" date="2017" name="J. Anim. Genet.">
        <title>Multiple reference genome sequences of hot pepper reveal the massive evolution of plant disease resistance genes by retroduplication.</title>
        <authorList>
            <person name="Kim S."/>
            <person name="Park J."/>
            <person name="Yeom S.-I."/>
            <person name="Kim Y.-M."/>
            <person name="Seo E."/>
            <person name="Kim K.-T."/>
            <person name="Kim M.-S."/>
            <person name="Lee J.M."/>
            <person name="Cheong K."/>
            <person name="Shin H.-S."/>
            <person name="Kim S.-B."/>
            <person name="Han K."/>
            <person name="Lee J."/>
            <person name="Park M."/>
            <person name="Lee H.-A."/>
            <person name="Lee H.-Y."/>
            <person name="Lee Y."/>
            <person name="Oh S."/>
            <person name="Lee J.H."/>
            <person name="Choi E."/>
            <person name="Choi E."/>
            <person name="Lee S.E."/>
            <person name="Jeon J."/>
            <person name="Kim H."/>
            <person name="Choi G."/>
            <person name="Song H."/>
            <person name="Lee J."/>
            <person name="Lee S.-C."/>
            <person name="Kwon J.-K."/>
            <person name="Lee H.-Y."/>
            <person name="Koo N."/>
            <person name="Hong Y."/>
            <person name="Kim R.W."/>
            <person name="Kang W.-H."/>
            <person name="Huh J.H."/>
            <person name="Kang B.-C."/>
            <person name="Yang T.-J."/>
            <person name="Lee Y.-H."/>
            <person name="Bennetzen J.L."/>
            <person name="Choi D."/>
        </authorList>
    </citation>
    <scope>NUCLEOTIDE SEQUENCE [LARGE SCALE GENOMIC DNA]</scope>
    <source>
        <strain evidence="7">cv. PBC81</strain>
    </source>
</reference>
<feature type="region of interest" description="Disordered" evidence="4">
    <location>
        <begin position="47"/>
        <end position="97"/>
    </location>
</feature>
<dbReference type="Proteomes" id="UP000224567">
    <property type="component" value="Unassembled WGS sequence"/>
</dbReference>
<evidence type="ECO:0000256" key="1">
    <source>
        <dbReference type="ARBA" id="ARBA00005234"/>
    </source>
</evidence>
<dbReference type="GO" id="GO:0008234">
    <property type="term" value="F:cysteine-type peptidase activity"/>
    <property type="evidence" value="ECO:0007669"/>
    <property type="project" value="InterPro"/>
</dbReference>
<comment type="caution">
    <text evidence="6">The sequence shown here is derived from an EMBL/GenBank/DDBJ whole genome shotgun (WGS) entry which is preliminary data.</text>
</comment>
<dbReference type="AlphaFoldDB" id="A0A2G2WT41"/>
<feature type="compositionally biased region" description="Polar residues" evidence="4">
    <location>
        <begin position="209"/>
        <end position="221"/>
    </location>
</feature>
<dbReference type="Gene3D" id="3.40.395.10">
    <property type="entry name" value="Adenoviral Proteinase, Chain A"/>
    <property type="match status" value="1"/>
</dbReference>
<dbReference type="PANTHER" id="PTHR31470">
    <property type="entry name" value="CYSTEINE PROTEINASES SUPERFAMILY PROTEIN-RELATED-RELATED"/>
    <property type="match status" value="1"/>
</dbReference>
<dbReference type="GO" id="GO:0006508">
    <property type="term" value="P:proteolysis"/>
    <property type="evidence" value="ECO:0007669"/>
    <property type="project" value="UniProtKB-KW"/>
</dbReference>
<dbReference type="OrthoDB" id="1939479at2759"/>
<evidence type="ECO:0000256" key="3">
    <source>
        <dbReference type="ARBA" id="ARBA00022801"/>
    </source>
</evidence>
<name>A0A2G2WT41_CAPBA</name>
<protein>
    <recommendedName>
        <fullName evidence="5">Ubiquitin-like protease family profile domain-containing protein</fullName>
    </recommendedName>
</protein>
<evidence type="ECO:0000256" key="4">
    <source>
        <dbReference type="SAM" id="MobiDB-lite"/>
    </source>
</evidence>
<keyword evidence="2" id="KW-0645">Protease</keyword>
<accession>A0A2G2WT41</accession>
<dbReference type="PROSITE" id="PS50600">
    <property type="entry name" value="ULP_PROTEASE"/>
    <property type="match status" value="1"/>
</dbReference>
<evidence type="ECO:0000259" key="5">
    <source>
        <dbReference type="PROSITE" id="PS50600"/>
    </source>
</evidence>
<sequence length="736" mass="84127">MVIGLGYDYERRIYYPPSFSLGITQLDATVEDIPFGFVPAIFDEQDPDWAKNQSNNRNDPVTMKKLRDKAASKSKKSTSKASKKKFDDSGRPHLPKHKEAPISVAHFQIVEDDRYIHFPWGKHSYKNIQPTTEEVSRLNLSFSKDFETCDPTTYTSIFDSGKLKRTADEVQQRVGTIAEEFDDFSTILPRKILIKADFASPSHQHKFVPSSSTQPEGTSKSSLDDDEIKNYINKCHEDYDKGSLNDMKMSRDEESNKQHILEEQQLLVVNAADKEAGREDDFKNEDCSDLQALENVNVTVKEDVNEVNLKNQESTDVTGVQDEVGGTITDSIQAVVDTILFDLSTPSTTKSLDVQELQASKVKTPVKRERKKSRVLRSPYISKYDSGSKDAGDFDKVEKLKYAFDGYTINQDLPNELMIDNSQWIAVGLLKTHSAKKETDNYYRVNASGLGYRQLNFVVAHPQSKNWFYLMFECKTCWNDEIQLGDNYRYMMINSFFKTYVEKTHTRYYPAKPEVEISTQQDYAKSIMVAKNEDAIANIIHGFCMLDGLLWYMVDEVYVSINCGKEFHWVLNVIVLKERLIRVYDSLSSKRKTEPPIEIQKLAVMLPTYLSDNDFYNKTERTDWPSLEAYKGKITQQTGLVNEIPFDVDYVQNIPQQASYNCGIFVYAYTEILSEGLQVHSCGFDAASQRACYASLLWHYGVKRTNEGYTSDNGDPPRPRKNIIEEIDASAIVTLE</sequence>
<comment type="similarity">
    <text evidence="1">Belongs to the peptidase C48 family.</text>
</comment>
<dbReference type="InterPro" id="IPR038765">
    <property type="entry name" value="Papain-like_cys_pep_sf"/>
</dbReference>
<evidence type="ECO:0000256" key="2">
    <source>
        <dbReference type="ARBA" id="ARBA00022670"/>
    </source>
</evidence>
<gene>
    <name evidence="6" type="ORF">CQW23_12548</name>
</gene>
<proteinExistence type="inferred from homology"/>
<reference evidence="6 7" key="1">
    <citation type="journal article" date="2017" name="Genome Biol.">
        <title>New reference genome sequences of hot pepper reveal the massive evolution of plant disease-resistance genes by retroduplication.</title>
        <authorList>
            <person name="Kim S."/>
            <person name="Park J."/>
            <person name="Yeom S.I."/>
            <person name="Kim Y.M."/>
            <person name="Seo E."/>
            <person name="Kim K.T."/>
            <person name="Kim M.S."/>
            <person name="Lee J.M."/>
            <person name="Cheong K."/>
            <person name="Shin H.S."/>
            <person name="Kim S.B."/>
            <person name="Han K."/>
            <person name="Lee J."/>
            <person name="Park M."/>
            <person name="Lee H.A."/>
            <person name="Lee H.Y."/>
            <person name="Lee Y."/>
            <person name="Oh S."/>
            <person name="Lee J.H."/>
            <person name="Choi E."/>
            <person name="Choi E."/>
            <person name="Lee S.E."/>
            <person name="Jeon J."/>
            <person name="Kim H."/>
            <person name="Choi G."/>
            <person name="Song H."/>
            <person name="Lee J."/>
            <person name="Lee S.C."/>
            <person name="Kwon J.K."/>
            <person name="Lee H.Y."/>
            <person name="Koo N."/>
            <person name="Hong Y."/>
            <person name="Kim R.W."/>
            <person name="Kang W.H."/>
            <person name="Huh J.H."/>
            <person name="Kang B.C."/>
            <person name="Yang T.J."/>
            <person name="Lee Y.H."/>
            <person name="Bennetzen J.L."/>
            <person name="Choi D."/>
        </authorList>
    </citation>
    <scope>NUCLEOTIDE SEQUENCE [LARGE SCALE GENOMIC DNA]</scope>
    <source>
        <strain evidence="7">cv. PBC81</strain>
    </source>
</reference>